<dbReference type="PANTHER" id="PTHR42878:SF7">
    <property type="entry name" value="SENSOR HISTIDINE KINASE GLRK"/>
    <property type="match status" value="1"/>
</dbReference>
<dbReference type="CDD" id="cd00082">
    <property type="entry name" value="HisKA"/>
    <property type="match status" value="1"/>
</dbReference>
<keyword evidence="6" id="KW-0547">Nucleotide-binding</keyword>
<reference evidence="14 15" key="1">
    <citation type="submission" date="2020-01" db="EMBL/GenBank/DDBJ databases">
        <title>Genome sequence of Desulfovibrio aerotolerans DSM 16695(T).</title>
        <authorList>
            <person name="Karnachuk O."/>
            <person name="Avakyan M."/>
            <person name="Mardanov A."/>
            <person name="Kadnikov V."/>
            <person name="Ravin N."/>
        </authorList>
    </citation>
    <scope>NUCLEOTIDE SEQUENCE [LARGE SCALE GENOMIC DNA]</scope>
    <source>
        <strain evidence="14 15">DSM 16695</strain>
    </source>
</reference>
<evidence type="ECO:0000256" key="1">
    <source>
        <dbReference type="ARBA" id="ARBA00000085"/>
    </source>
</evidence>
<evidence type="ECO:0000256" key="12">
    <source>
        <dbReference type="SAM" id="Phobius"/>
    </source>
</evidence>
<evidence type="ECO:0000256" key="8">
    <source>
        <dbReference type="ARBA" id="ARBA00022840"/>
    </source>
</evidence>
<dbReference type="GO" id="GO:0016020">
    <property type="term" value="C:membrane"/>
    <property type="evidence" value="ECO:0007669"/>
    <property type="project" value="UniProtKB-SubCell"/>
</dbReference>
<keyword evidence="11 12" id="KW-0472">Membrane</keyword>
<dbReference type="SMART" id="SM00304">
    <property type="entry name" value="HAMP"/>
    <property type="match status" value="1"/>
</dbReference>
<dbReference type="Proteomes" id="UP000482487">
    <property type="component" value="Unassembled WGS sequence"/>
</dbReference>
<dbReference type="InterPro" id="IPR003660">
    <property type="entry name" value="HAMP_dom"/>
</dbReference>
<dbReference type="Gene3D" id="6.10.340.10">
    <property type="match status" value="1"/>
</dbReference>
<dbReference type="SUPFAM" id="SSF47384">
    <property type="entry name" value="Homodimeric domain of signal transducing histidine kinase"/>
    <property type="match status" value="1"/>
</dbReference>
<dbReference type="Gene3D" id="1.10.287.130">
    <property type="match status" value="1"/>
</dbReference>
<evidence type="ECO:0000256" key="4">
    <source>
        <dbReference type="ARBA" id="ARBA00022679"/>
    </source>
</evidence>
<dbReference type="Pfam" id="PF08448">
    <property type="entry name" value="PAS_4"/>
    <property type="match status" value="1"/>
</dbReference>
<dbReference type="Pfam" id="PF00672">
    <property type="entry name" value="HAMP"/>
    <property type="match status" value="1"/>
</dbReference>
<evidence type="ECO:0000256" key="3">
    <source>
        <dbReference type="ARBA" id="ARBA00012438"/>
    </source>
</evidence>
<evidence type="ECO:0000256" key="11">
    <source>
        <dbReference type="ARBA" id="ARBA00023136"/>
    </source>
</evidence>
<feature type="transmembrane region" description="Helical" evidence="12">
    <location>
        <begin position="12"/>
        <end position="29"/>
    </location>
</feature>
<feature type="domain" description="HAMP" evidence="13">
    <location>
        <begin position="194"/>
        <end position="246"/>
    </location>
</feature>
<evidence type="ECO:0000256" key="5">
    <source>
        <dbReference type="ARBA" id="ARBA00022692"/>
    </source>
</evidence>
<evidence type="ECO:0000256" key="6">
    <source>
        <dbReference type="ARBA" id="ARBA00022741"/>
    </source>
</evidence>
<dbReference type="InterPro" id="IPR013656">
    <property type="entry name" value="PAS_4"/>
</dbReference>
<comment type="caution">
    <text evidence="14">The sequence shown here is derived from an EMBL/GenBank/DDBJ whole genome shotgun (WGS) entry which is preliminary data.</text>
</comment>
<organism evidence="14 15">
    <name type="scientific">Solidesulfovibrio aerotolerans</name>
    <dbReference type="NCBI Taxonomy" id="295255"/>
    <lineage>
        <taxon>Bacteria</taxon>
        <taxon>Pseudomonadati</taxon>
        <taxon>Thermodesulfobacteriota</taxon>
        <taxon>Desulfovibrionia</taxon>
        <taxon>Desulfovibrionales</taxon>
        <taxon>Desulfovibrionaceae</taxon>
        <taxon>Solidesulfovibrio</taxon>
    </lineage>
</organism>
<dbReference type="RefSeq" id="WP_160961029.1">
    <property type="nucleotide sequence ID" value="NZ_WVUD01000017.1"/>
</dbReference>
<keyword evidence="10" id="KW-0902">Two-component regulatory system</keyword>
<keyword evidence="4" id="KW-0808">Transferase</keyword>
<dbReference type="InterPro" id="IPR036097">
    <property type="entry name" value="HisK_dim/P_sf"/>
</dbReference>
<dbReference type="CDD" id="cd06225">
    <property type="entry name" value="HAMP"/>
    <property type="match status" value="1"/>
</dbReference>
<dbReference type="InterPro" id="IPR003661">
    <property type="entry name" value="HisK_dim/P_dom"/>
</dbReference>
<dbReference type="OrthoDB" id="9813151at2"/>
<dbReference type="PANTHER" id="PTHR42878">
    <property type="entry name" value="TWO-COMPONENT HISTIDINE KINASE"/>
    <property type="match status" value="1"/>
</dbReference>
<comment type="catalytic activity">
    <reaction evidence="1">
        <text>ATP + protein L-histidine = ADP + protein N-phospho-L-histidine.</text>
        <dbReference type="EC" id="2.7.13.3"/>
    </reaction>
</comment>
<dbReference type="EMBL" id="WVUD01000017">
    <property type="protein sequence ID" value="MYL83630.1"/>
    <property type="molecule type" value="Genomic_DNA"/>
</dbReference>
<dbReference type="PROSITE" id="PS50885">
    <property type="entry name" value="HAMP"/>
    <property type="match status" value="1"/>
</dbReference>
<dbReference type="GO" id="GO:0030295">
    <property type="term" value="F:protein kinase activator activity"/>
    <property type="evidence" value="ECO:0007669"/>
    <property type="project" value="TreeGrafter"/>
</dbReference>
<keyword evidence="15" id="KW-1185">Reference proteome</keyword>
<evidence type="ECO:0000256" key="10">
    <source>
        <dbReference type="ARBA" id="ARBA00023012"/>
    </source>
</evidence>
<keyword evidence="7" id="KW-0418">Kinase</keyword>
<keyword evidence="5 12" id="KW-0812">Transmembrane</keyword>
<dbReference type="SMART" id="SM00091">
    <property type="entry name" value="PAS"/>
    <property type="match status" value="1"/>
</dbReference>
<dbReference type="SMART" id="SM00388">
    <property type="entry name" value="HisKA"/>
    <property type="match status" value="1"/>
</dbReference>
<evidence type="ECO:0000259" key="13">
    <source>
        <dbReference type="PROSITE" id="PS50885"/>
    </source>
</evidence>
<dbReference type="InterPro" id="IPR050351">
    <property type="entry name" value="BphY/WalK/GraS-like"/>
</dbReference>
<protein>
    <recommendedName>
        <fullName evidence="3">histidine kinase</fullName>
        <ecNumber evidence="3">2.7.13.3</ecNumber>
    </recommendedName>
</protein>
<dbReference type="EC" id="2.7.13.3" evidence="3"/>
<dbReference type="GO" id="GO:0000155">
    <property type="term" value="F:phosphorelay sensor kinase activity"/>
    <property type="evidence" value="ECO:0007669"/>
    <property type="project" value="InterPro"/>
</dbReference>
<dbReference type="GO" id="GO:0000156">
    <property type="term" value="F:phosphorelay response regulator activity"/>
    <property type="evidence" value="ECO:0007669"/>
    <property type="project" value="TreeGrafter"/>
</dbReference>
<dbReference type="AlphaFoldDB" id="A0A7C9MFN1"/>
<dbReference type="Pfam" id="PF00512">
    <property type="entry name" value="HisKA"/>
    <property type="match status" value="1"/>
</dbReference>
<dbReference type="GO" id="GO:0005524">
    <property type="term" value="F:ATP binding"/>
    <property type="evidence" value="ECO:0007669"/>
    <property type="project" value="UniProtKB-KW"/>
</dbReference>
<accession>A0A7C9MFN1</accession>
<feature type="transmembrane region" description="Helical" evidence="12">
    <location>
        <begin position="174"/>
        <end position="193"/>
    </location>
</feature>
<evidence type="ECO:0000256" key="2">
    <source>
        <dbReference type="ARBA" id="ARBA00004141"/>
    </source>
</evidence>
<dbReference type="InterPro" id="IPR035965">
    <property type="entry name" value="PAS-like_dom_sf"/>
</dbReference>
<dbReference type="SUPFAM" id="SSF55785">
    <property type="entry name" value="PYP-like sensor domain (PAS domain)"/>
    <property type="match status" value="1"/>
</dbReference>
<sequence length="556" mass="58412">MPRRSITLNYLLWTWGFFLLVLSAVFLFATGQAERAVLAEAEVRARHSLDLAAYLLRAHPPFGAGDTLAAYVDGLGPHLGFRLTYIVDGRVAADSEVGESGVPDMENHADRPEVRAARQGELGQDLRLSRTLGRDMLYVAKALPATATVPAGIVRLALPVSALRGEIGRGRETLLGVLALIFVAGGLAAYLLARRMSGSIREFSQVAAAIGNGHFDQRIHIVPATDFAPLAEALNTLAARIGSHVGEIEERRQRQETIFEGMAEGLAILDASGRIVGANRAFREMFPKIADPVGRTLLEAGAPLCVDRALSGDDGRQAAARRIGRFELPSARVVEVTAAPVSGAGQGRGSIVTFHDVTEAAAMDHIFRDFVIDASHNLRTPLTKVLGFGETARDQLAATPPDVAGAGAALDVVVRSAGAMKTVIDELLTAARDRFAAAKAKAPATDALAALKQALAGSVPILRAKGVTARLIDAPDGPVGVGAAYDVLVRFFAAVLAQTPDAVSIAISLTREEGDVLVRFQGPASLGLILPDAELAAAGGKAFLDGATRVVRLPQA</sequence>
<proteinExistence type="predicted"/>
<evidence type="ECO:0000313" key="14">
    <source>
        <dbReference type="EMBL" id="MYL83630.1"/>
    </source>
</evidence>
<keyword evidence="8" id="KW-0067">ATP-binding</keyword>
<comment type="subcellular location">
    <subcellularLocation>
        <location evidence="2">Membrane</location>
        <topology evidence="2">Multi-pass membrane protein</topology>
    </subcellularLocation>
</comment>
<dbReference type="GO" id="GO:0007234">
    <property type="term" value="P:osmosensory signaling via phosphorelay pathway"/>
    <property type="evidence" value="ECO:0007669"/>
    <property type="project" value="TreeGrafter"/>
</dbReference>
<evidence type="ECO:0000256" key="9">
    <source>
        <dbReference type="ARBA" id="ARBA00022989"/>
    </source>
</evidence>
<evidence type="ECO:0000256" key="7">
    <source>
        <dbReference type="ARBA" id="ARBA00022777"/>
    </source>
</evidence>
<evidence type="ECO:0000313" key="15">
    <source>
        <dbReference type="Proteomes" id="UP000482487"/>
    </source>
</evidence>
<dbReference type="InterPro" id="IPR000014">
    <property type="entry name" value="PAS"/>
</dbReference>
<dbReference type="Gene3D" id="3.30.450.20">
    <property type="entry name" value="PAS domain"/>
    <property type="match status" value="1"/>
</dbReference>
<name>A0A7C9MFN1_9BACT</name>
<gene>
    <name evidence="14" type="ORF">GTA51_10885</name>
</gene>
<keyword evidence="9 12" id="KW-1133">Transmembrane helix</keyword>